<dbReference type="EMBL" id="CADEBD010000363">
    <property type="protein sequence ID" value="CAB3251791.1"/>
    <property type="molecule type" value="Genomic_DNA"/>
</dbReference>
<organism evidence="1 2">
    <name type="scientific">Arctia plantaginis</name>
    <name type="common">Wood tiger moth</name>
    <name type="synonym">Phalaena plantaginis</name>
    <dbReference type="NCBI Taxonomy" id="874455"/>
    <lineage>
        <taxon>Eukaryota</taxon>
        <taxon>Metazoa</taxon>
        <taxon>Ecdysozoa</taxon>
        <taxon>Arthropoda</taxon>
        <taxon>Hexapoda</taxon>
        <taxon>Insecta</taxon>
        <taxon>Pterygota</taxon>
        <taxon>Neoptera</taxon>
        <taxon>Endopterygota</taxon>
        <taxon>Lepidoptera</taxon>
        <taxon>Glossata</taxon>
        <taxon>Ditrysia</taxon>
        <taxon>Noctuoidea</taxon>
        <taxon>Erebidae</taxon>
        <taxon>Arctiinae</taxon>
        <taxon>Arctia</taxon>
    </lineage>
</organism>
<evidence type="ECO:0000313" key="1">
    <source>
        <dbReference type="EMBL" id="CAB3251791.1"/>
    </source>
</evidence>
<gene>
    <name evidence="1" type="ORF">APLA_LOCUS13749</name>
</gene>
<dbReference type="AlphaFoldDB" id="A0A8S1AYC5"/>
<dbReference type="OrthoDB" id="193650at2759"/>
<comment type="caution">
    <text evidence="1">The sequence shown here is derived from an EMBL/GenBank/DDBJ whole genome shotgun (WGS) entry which is preliminary data.</text>
</comment>
<sequence>MNCHTIPKMDHDSTRPRSIIIQLQSPRLRDGLLTADKKYNKLHKAEKLHSGHLGLGDPRQAANRQLHAVTRVAAREDKFV</sequence>
<accession>A0A8S1AYC5</accession>
<proteinExistence type="predicted"/>
<dbReference type="Proteomes" id="UP000494256">
    <property type="component" value="Unassembled WGS sequence"/>
</dbReference>
<evidence type="ECO:0000313" key="2">
    <source>
        <dbReference type="Proteomes" id="UP000494256"/>
    </source>
</evidence>
<reference evidence="1 2" key="1">
    <citation type="submission" date="2020-04" db="EMBL/GenBank/DDBJ databases">
        <authorList>
            <person name="Wallbank WR R."/>
            <person name="Pardo Diaz C."/>
            <person name="Kozak K."/>
            <person name="Martin S."/>
            <person name="Jiggins C."/>
            <person name="Moest M."/>
            <person name="Warren A I."/>
            <person name="Byers J.R.P. K."/>
            <person name="Montejo-Kovacevich G."/>
            <person name="Yen C E."/>
        </authorList>
    </citation>
    <scope>NUCLEOTIDE SEQUENCE [LARGE SCALE GENOMIC DNA]</scope>
</reference>
<name>A0A8S1AYC5_ARCPL</name>
<protein>
    <submittedName>
        <fullName evidence="1">Uncharacterized protein</fullName>
    </submittedName>
</protein>